<reference evidence="1" key="1">
    <citation type="submission" date="2020-11" db="EMBL/GenBank/DDBJ databases">
        <authorList>
            <person name="Tran Van P."/>
        </authorList>
    </citation>
    <scope>NUCLEOTIDE SEQUENCE</scope>
</reference>
<accession>A0A7R9A066</accession>
<dbReference type="AlphaFoldDB" id="A0A7R9A066"/>
<evidence type="ECO:0000313" key="1">
    <source>
        <dbReference type="EMBL" id="CAD7238447.1"/>
    </source>
</evidence>
<sequence>MNRLVAGATLRPMVRIRRSPHKASLVRWLTADTVALPVAKRSGRKRFCSNIKGHILVKNPTPVRNVDGAFGSKAT</sequence>
<organism evidence="1">
    <name type="scientific">Cyprideis torosa</name>
    <dbReference type="NCBI Taxonomy" id="163714"/>
    <lineage>
        <taxon>Eukaryota</taxon>
        <taxon>Metazoa</taxon>
        <taxon>Ecdysozoa</taxon>
        <taxon>Arthropoda</taxon>
        <taxon>Crustacea</taxon>
        <taxon>Oligostraca</taxon>
        <taxon>Ostracoda</taxon>
        <taxon>Podocopa</taxon>
        <taxon>Podocopida</taxon>
        <taxon>Cytherocopina</taxon>
        <taxon>Cytheroidea</taxon>
        <taxon>Cytherideidae</taxon>
        <taxon>Cyprideis</taxon>
    </lineage>
</organism>
<gene>
    <name evidence="1" type="ORF">CTOB1V02_LOCUS16262</name>
</gene>
<protein>
    <submittedName>
        <fullName evidence="1">Uncharacterized protein</fullName>
    </submittedName>
</protein>
<dbReference type="EMBL" id="OB701531">
    <property type="protein sequence ID" value="CAD7238447.1"/>
    <property type="molecule type" value="Genomic_DNA"/>
</dbReference>
<name>A0A7R9A066_9CRUS</name>
<proteinExistence type="predicted"/>